<dbReference type="HOGENOM" id="CLU_026673_11_0_9"/>
<evidence type="ECO:0000313" key="8">
    <source>
        <dbReference type="Proteomes" id="UP000010420"/>
    </source>
</evidence>
<dbReference type="Pfam" id="PF08240">
    <property type="entry name" value="ADH_N"/>
    <property type="match status" value="1"/>
</dbReference>
<evidence type="ECO:0000256" key="3">
    <source>
        <dbReference type="ARBA" id="ARBA00023002"/>
    </source>
</evidence>
<dbReference type="EMBL" id="AMEZ01000012">
    <property type="protein sequence ID" value="EKY29260.1"/>
    <property type="molecule type" value="Genomic_DNA"/>
</dbReference>
<protein>
    <submittedName>
        <fullName evidence="7">GroES-like protein</fullName>
    </submittedName>
</protein>
<dbReference type="Proteomes" id="UP000010420">
    <property type="component" value="Unassembled WGS sequence"/>
</dbReference>
<dbReference type="InterPro" id="IPR011032">
    <property type="entry name" value="GroES-like_sf"/>
</dbReference>
<dbReference type="Pfam" id="PF00107">
    <property type="entry name" value="ADH_zinc_N"/>
    <property type="match status" value="1"/>
</dbReference>
<dbReference type="InterPro" id="IPR013149">
    <property type="entry name" value="ADH-like_C"/>
</dbReference>
<evidence type="ECO:0000256" key="4">
    <source>
        <dbReference type="RuleBase" id="RU361277"/>
    </source>
</evidence>
<dbReference type="InterPro" id="IPR036291">
    <property type="entry name" value="NAD(P)-bd_dom_sf"/>
</dbReference>
<dbReference type="eggNOG" id="COG1063">
    <property type="taxonomic scope" value="Bacteria"/>
</dbReference>
<dbReference type="GO" id="GO:0016491">
    <property type="term" value="F:oxidoreductase activity"/>
    <property type="evidence" value="ECO:0007669"/>
    <property type="project" value="UniProtKB-KW"/>
</dbReference>
<dbReference type="PANTHER" id="PTHR43401:SF2">
    <property type="entry name" value="L-THREONINE 3-DEHYDROGENASE"/>
    <property type="match status" value="1"/>
</dbReference>
<dbReference type="SUPFAM" id="SSF51735">
    <property type="entry name" value="NAD(P)-binding Rossmann-fold domains"/>
    <property type="match status" value="1"/>
</dbReference>
<dbReference type="PANTHER" id="PTHR43401">
    <property type="entry name" value="L-THREONINE 3-DEHYDROGENASE"/>
    <property type="match status" value="1"/>
</dbReference>
<comment type="caution">
    <text evidence="7">The sequence shown here is derived from an EMBL/GenBank/DDBJ whole genome shotgun (WGS) entry which is preliminary data.</text>
</comment>
<dbReference type="Gene3D" id="3.40.50.720">
    <property type="entry name" value="NAD(P)-binding Rossmann-like Domain"/>
    <property type="match status" value="1"/>
</dbReference>
<accession>L1QNI0</accession>
<evidence type="ECO:0000259" key="5">
    <source>
        <dbReference type="Pfam" id="PF00107"/>
    </source>
</evidence>
<feature type="domain" description="Alcohol dehydrogenase-like C-terminal" evidence="5">
    <location>
        <begin position="221"/>
        <end position="356"/>
    </location>
</feature>
<sequence>MNVNNIDIEAIVKNVINEMTSACIKEEIKVIKNTAKVGLLTAKQRIEIKEFNIPAINDDEMLIKVEGCGICGTDVHEYKNDPFGIIPVVLGHEGTGEIIKIGKNIKKDSSGKDLKLGDKIVTCVIPCGECPVCLNHPDRTNLCENAGIYGLISDDNVHLNGWFGDYLVIRKGSTIFNVSDMDLHSRILIEPAAVVVHAVERAKATGLFKFNSKVLVQGCGPIGLLLLSVLRTSGIENIIAVDGNEKRLEMAKRLGANETINIMESSSFEETINKVKSVSDGLGVDFAFQCTGSPKAHSGIWKFIRRGGGLCEVGFFVDNGDATINPHFDLCNKEITAIGSWTYTPQDYLTTFDFIKRANGIGLPIKELITHEFPLEALQEALETNIRQEGIKLAIINK</sequence>
<dbReference type="InterPro" id="IPR002328">
    <property type="entry name" value="ADH_Zn_CS"/>
</dbReference>
<reference evidence="7 8" key="1">
    <citation type="submission" date="2012-05" db="EMBL/GenBank/DDBJ databases">
        <authorList>
            <person name="Weinstock G."/>
            <person name="Sodergren E."/>
            <person name="Lobos E.A."/>
            <person name="Fulton L."/>
            <person name="Fulton R."/>
            <person name="Courtney L."/>
            <person name="Fronick C."/>
            <person name="O'Laughlin M."/>
            <person name="Godfrey J."/>
            <person name="Wilson R.M."/>
            <person name="Miner T."/>
            <person name="Farmer C."/>
            <person name="Delehaunty K."/>
            <person name="Cordes M."/>
            <person name="Minx P."/>
            <person name="Tomlinson C."/>
            <person name="Chen J."/>
            <person name="Wollam A."/>
            <person name="Pepin K.H."/>
            <person name="Bhonagiri V."/>
            <person name="Zhang X."/>
            <person name="Suruliraj S."/>
            <person name="Warren W."/>
            <person name="Mitreva M."/>
            <person name="Mardis E.R."/>
            <person name="Wilson R.K."/>
        </authorList>
    </citation>
    <scope>NUCLEOTIDE SEQUENCE [LARGE SCALE GENOMIC DNA]</scope>
    <source>
        <strain evidence="7 8">DSM 1785</strain>
    </source>
</reference>
<dbReference type="RefSeq" id="WP_005210288.1">
    <property type="nucleotide sequence ID" value="NZ_KB291606.1"/>
</dbReference>
<gene>
    <name evidence="7" type="ORF">HMPREF0216_00314</name>
</gene>
<dbReference type="PROSITE" id="PS00059">
    <property type="entry name" value="ADH_ZINC"/>
    <property type="match status" value="1"/>
</dbReference>
<evidence type="ECO:0000313" key="7">
    <source>
        <dbReference type="EMBL" id="EKY29260.1"/>
    </source>
</evidence>
<evidence type="ECO:0000259" key="6">
    <source>
        <dbReference type="Pfam" id="PF08240"/>
    </source>
</evidence>
<comment type="similarity">
    <text evidence="4">Belongs to the zinc-containing alcohol dehydrogenase family.</text>
</comment>
<dbReference type="PATRIC" id="fig|545697.3.peg.307"/>
<keyword evidence="3" id="KW-0560">Oxidoreductase</keyword>
<comment type="cofactor">
    <cofactor evidence="4">
        <name>Zn(2+)</name>
        <dbReference type="ChEBI" id="CHEBI:29105"/>
    </cofactor>
</comment>
<proteinExistence type="inferred from homology"/>
<dbReference type="STRING" id="545697.HMPREF0216_00314"/>
<dbReference type="InterPro" id="IPR050129">
    <property type="entry name" value="Zn_alcohol_dh"/>
</dbReference>
<evidence type="ECO:0000256" key="2">
    <source>
        <dbReference type="ARBA" id="ARBA00022833"/>
    </source>
</evidence>
<evidence type="ECO:0000256" key="1">
    <source>
        <dbReference type="ARBA" id="ARBA00022723"/>
    </source>
</evidence>
<dbReference type="GO" id="GO:0008270">
    <property type="term" value="F:zinc ion binding"/>
    <property type="evidence" value="ECO:0007669"/>
    <property type="project" value="InterPro"/>
</dbReference>
<keyword evidence="1 4" id="KW-0479">Metal-binding</keyword>
<dbReference type="AlphaFoldDB" id="L1QNI0"/>
<name>L1QNI0_9CLOT</name>
<keyword evidence="8" id="KW-1185">Reference proteome</keyword>
<feature type="domain" description="Alcohol dehydrogenase-like N-terminal" evidence="6">
    <location>
        <begin position="58"/>
        <end position="172"/>
    </location>
</feature>
<keyword evidence="2 4" id="KW-0862">Zinc</keyword>
<organism evidence="7 8">
    <name type="scientific">Clostridium celatum DSM 1785</name>
    <dbReference type="NCBI Taxonomy" id="545697"/>
    <lineage>
        <taxon>Bacteria</taxon>
        <taxon>Bacillati</taxon>
        <taxon>Bacillota</taxon>
        <taxon>Clostridia</taxon>
        <taxon>Eubacteriales</taxon>
        <taxon>Clostridiaceae</taxon>
        <taxon>Clostridium</taxon>
    </lineage>
</organism>
<dbReference type="OrthoDB" id="9769198at2"/>
<dbReference type="InterPro" id="IPR013154">
    <property type="entry name" value="ADH-like_N"/>
</dbReference>
<dbReference type="SUPFAM" id="SSF50129">
    <property type="entry name" value="GroES-like"/>
    <property type="match status" value="1"/>
</dbReference>
<dbReference type="Gene3D" id="3.90.180.10">
    <property type="entry name" value="Medium-chain alcohol dehydrogenases, catalytic domain"/>
    <property type="match status" value="1"/>
</dbReference>